<comment type="caution">
    <text evidence="5">The sequence shown here is derived from an EMBL/GenBank/DDBJ whole genome shotgun (WGS) entry which is preliminary data.</text>
</comment>
<dbReference type="PANTHER" id="PTHR43133">
    <property type="entry name" value="RNA POLYMERASE ECF-TYPE SIGMA FACTO"/>
    <property type="match status" value="1"/>
</dbReference>
<keyword evidence="4" id="KW-0804">Transcription</keyword>
<evidence type="ECO:0000256" key="2">
    <source>
        <dbReference type="ARBA" id="ARBA00023015"/>
    </source>
</evidence>
<dbReference type="SUPFAM" id="SSF88659">
    <property type="entry name" value="Sigma3 and sigma4 domains of RNA polymerase sigma factors"/>
    <property type="match status" value="1"/>
</dbReference>
<proteinExistence type="inferred from homology"/>
<dbReference type="PANTHER" id="PTHR43133:SF62">
    <property type="entry name" value="RNA POLYMERASE SIGMA FACTOR SIGZ"/>
    <property type="match status" value="1"/>
</dbReference>
<evidence type="ECO:0000313" key="5">
    <source>
        <dbReference type="EMBL" id="MDQ0504716.1"/>
    </source>
</evidence>
<keyword evidence="2" id="KW-0805">Transcription regulation</keyword>
<keyword evidence="6" id="KW-1185">Reference proteome</keyword>
<dbReference type="SUPFAM" id="SSF88946">
    <property type="entry name" value="Sigma2 domain of RNA polymerase sigma factors"/>
    <property type="match status" value="1"/>
</dbReference>
<reference evidence="5 6" key="1">
    <citation type="submission" date="2023-07" db="EMBL/GenBank/DDBJ databases">
        <title>Genomic Encyclopedia of Type Strains, Phase IV (KMG-IV): sequencing the most valuable type-strain genomes for metagenomic binning, comparative biology and taxonomic classification.</title>
        <authorList>
            <person name="Goeker M."/>
        </authorList>
    </citation>
    <scope>NUCLEOTIDE SEQUENCE [LARGE SCALE GENOMIC DNA]</scope>
    <source>
        <strain evidence="5 6">DSM 3770</strain>
    </source>
</reference>
<organism evidence="5 6">
    <name type="scientific">Xanthobacter agilis</name>
    <dbReference type="NCBI Taxonomy" id="47492"/>
    <lineage>
        <taxon>Bacteria</taxon>
        <taxon>Pseudomonadati</taxon>
        <taxon>Pseudomonadota</taxon>
        <taxon>Alphaproteobacteria</taxon>
        <taxon>Hyphomicrobiales</taxon>
        <taxon>Xanthobacteraceae</taxon>
        <taxon>Xanthobacter</taxon>
    </lineage>
</organism>
<dbReference type="EMBL" id="JAUSVY010000003">
    <property type="protein sequence ID" value="MDQ0504716.1"/>
    <property type="molecule type" value="Genomic_DNA"/>
</dbReference>
<gene>
    <name evidence="5" type="ORF">QOZ94_001498</name>
</gene>
<dbReference type="InterPro" id="IPR013325">
    <property type="entry name" value="RNA_pol_sigma_r2"/>
</dbReference>
<dbReference type="RefSeq" id="WP_237346454.1">
    <property type="nucleotide sequence ID" value="NZ_JABWGX010000019.1"/>
</dbReference>
<comment type="similarity">
    <text evidence="1">Belongs to the sigma-70 factor family. ECF subfamily.</text>
</comment>
<dbReference type="Gene3D" id="1.10.10.10">
    <property type="entry name" value="Winged helix-like DNA-binding domain superfamily/Winged helix DNA-binding domain"/>
    <property type="match status" value="1"/>
</dbReference>
<name>A0ABU0LC70_XANAG</name>
<dbReference type="Proteomes" id="UP001241747">
    <property type="component" value="Unassembled WGS sequence"/>
</dbReference>
<dbReference type="Gene3D" id="1.10.1740.10">
    <property type="match status" value="1"/>
</dbReference>
<dbReference type="InterPro" id="IPR036388">
    <property type="entry name" value="WH-like_DNA-bd_sf"/>
</dbReference>
<keyword evidence="3" id="KW-0731">Sigma factor</keyword>
<protein>
    <submittedName>
        <fullName evidence="5">RNA polymerase sigma-70 factor (ECF subfamily)</fullName>
    </submittedName>
</protein>
<sequence>MTPHRELRALLAAAGDAPARERIYALSSPKLYGLVLRLLRQPELAADAMRRAYRQIFHRAAALAAEPDPLSAMVAIARTVALDVAREHGGVDVFEPFRVSQSADDPLALNERSKVLMRLLAGLGTLSEERRRMLLLAYYDGWTRDALGMYFDVPAAGVRAWLTRSIQQLATALGLRS</sequence>
<evidence type="ECO:0000313" key="6">
    <source>
        <dbReference type="Proteomes" id="UP001241747"/>
    </source>
</evidence>
<evidence type="ECO:0000256" key="4">
    <source>
        <dbReference type="ARBA" id="ARBA00023163"/>
    </source>
</evidence>
<dbReference type="InterPro" id="IPR013324">
    <property type="entry name" value="RNA_pol_sigma_r3/r4-like"/>
</dbReference>
<evidence type="ECO:0000256" key="1">
    <source>
        <dbReference type="ARBA" id="ARBA00010641"/>
    </source>
</evidence>
<dbReference type="InterPro" id="IPR039425">
    <property type="entry name" value="RNA_pol_sigma-70-like"/>
</dbReference>
<evidence type="ECO:0000256" key="3">
    <source>
        <dbReference type="ARBA" id="ARBA00023082"/>
    </source>
</evidence>
<accession>A0ABU0LC70</accession>